<evidence type="ECO:0000313" key="2">
    <source>
        <dbReference type="EMBL" id="KAG6649599.1"/>
    </source>
</evidence>
<dbReference type="EMBL" id="CM031815">
    <property type="protein sequence ID" value="KAG6649599.1"/>
    <property type="molecule type" value="Genomic_DNA"/>
</dbReference>
<dbReference type="PANTHER" id="PTHR26312:SF181">
    <property type="entry name" value="TETRATRICOPEPTIDE REPEAT (TPR)-LIKE SUPERFAMILY PROTEIN"/>
    <property type="match status" value="1"/>
</dbReference>
<organism evidence="2 4">
    <name type="scientific">Carya illinoinensis</name>
    <name type="common">Pecan</name>
    <dbReference type="NCBI Taxonomy" id="32201"/>
    <lineage>
        <taxon>Eukaryota</taxon>
        <taxon>Viridiplantae</taxon>
        <taxon>Streptophyta</taxon>
        <taxon>Embryophyta</taxon>
        <taxon>Tracheophyta</taxon>
        <taxon>Spermatophyta</taxon>
        <taxon>Magnoliopsida</taxon>
        <taxon>eudicotyledons</taxon>
        <taxon>Gunneridae</taxon>
        <taxon>Pentapetalae</taxon>
        <taxon>rosids</taxon>
        <taxon>fabids</taxon>
        <taxon>Fagales</taxon>
        <taxon>Juglandaceae</taxon>
        <taxon>Carya</taxon>
    </lineage>
</organism>
<dbReference type="Proteomes" id="UP000811246">
    <property type="component" value="Chromosome 7"/>
</dbReference>
<gene>
    <name evidence="2" type="ORF">CIPAW_07G223000</name>
    <name evidence="3" type="ORF">I3842_07G224600</name>
</gene>
<protein>
    <submittedName>
        <fullName evidence="2">Uncharacterized protein</fullName>
    </submittedName>
</protein>
<evidence type="ECO:0000313" key="4">
    <source>
        <dbReference type="Proteomes" id="UP000811609"/>
    </source>
</evidence>
<reference evidence="2" key="1">
    <citation type="submission" date="2020-12" db="EMBL/GenBank/DDBJ databases">
        <title>WGS assembly of Carya illinoinensis cv. Pawnee.</title>
        <authorList>
            <person name="Platts A."/>
            <person name="Shu S."/>
            <person name="Wright S."/>
            <person name="Barry K."/>
            <person name="Edger P."/>
            <person name="Pires J.C."/>
            <person name="Schmutz J."/>
        </authorList>
    </citation>
    <scope>NUCLEOTIDE SEQUENCE</scope>
    <source>
        <tissue evidence="2">Leaf</tissue>
    </source>
</reference>
<evidence type="ECO:0000313" key="3">
    <source>
        <dbReference type="EMBL" id="KAG6706498.1"/>
    </source>
</evidence>
<dbReference type="OrthoDB" id="439046at2759"/>
<dbReference type="Gene3D" id="1.25.40.10">
    <property type="entry name" value="Tetratricopeptide repeat domain"/>
    <property type="match status" value="1"/>
</dbReference>
<feature type="region of interest" description="Disordered" evidence="1">
    <location>
        <begin position="1"/>
        <end position="25"/>
    </location>
</feature>
<feature type="compositionally biased region" description="Low complexity" evidence="1">
    <location>
        <begin position="1"/>
        <end position="19"/>
    </location>
</feature>
<dbReference type="InterPro" id="IPR011990">
    <property type="entry name" value="TPR-like_helical_dom_sf"/>
</dbReference>
<reference evidence="3" key="2">
    <citation type="submission" date="2021-01" db="EMBL/GenBank/DDBJ databases">
        <authorList>
            <person name="Lovell J.T."/>
            <person name="Bentley N."/>
            <person name="Bhattarai G."/>
            <person name="Jenkins J.W."/>
            <person name="Sreedasyam A."/>
            <person name="Alarcon Y."/>
            <person name="Bock C."/>
            <person name="Boston L."/>
            <person name="Carlson J."/>
            <person name="Cervantes K."/>
            <person name="Clermont K."/>
            <person name="Krom N."/>
            <person name="Kubenka K."/>
            <person name="Mamidi S."/>
            <person name="Mattison C."/>
            <person name="Monteros M."/>
            <person name="Pisani C."/>
            <person name="Plott C."/>
            <person name="Rajasekar S."/>
            <person name="Rhein H.S."/>
            <person name="Rohla C."/>
            <person name="Song M."/>
            <person name="Hilaire R.S."/>
            <person name="Shu S."/>
            <person name="Wells L."/>
            <person name="Wang X."/>
            <person name="Webber J."/>
            <person name="Heerema R.J."/>
            <person name="Klein P."/>
            <person name="Conner P."/>
            <person name="Grauke L."/>
            <person name="Grimwood J."/>
            <person name="Schmutz J."/>
            <person name="Randall J.J."/>
        </authorList>
    </citation>
    <scope>NUCLEOTIDE SEQUENCE</scope>
    <source>
        <tissue evidence="3">Leaf</tissue>
    </source>
</reference>
<name>A0A8T1PYH1_CARIL</name>
<comment type="caution">
    <text evidence="2">The sequence shown here is derived from an EMBL/GenBank/DDBJ whole genome shotgun (WGS) entry which is preliminary data.</text>
</comment>
<dbReference type="Proteomes" id="UP000811609">
    <property type="component" value="Chromosome 7"/>
</dbReference>
<sequence>MLLRSASSPISKSSTGGSIFQPFPESDEVLRISTSRSLSMSLSSSSSSSPIDNNRAMKISRTMSDSNQRPRSLSLAKKTKVDPCAGICSGTASSRSSVGLDKGYIFGYGGTVGCGGRGDSNEGNGNWDNESEKMDEYYQKMIMADPGDALLLGNYASFLKEVRRDFVKAEEYCEKAILADPKNENVLCLYGDLIWHKHKDAPRAQSYFDRAIHSSPNDCYVLGSYAKYLWEANEDDGLQAVP</sequence>
<dbReference type="AlphaFoldDB" id="A0A8T1PYH1"/>
<proteinExistence type="predicted"/>
<dbReference type="EMBL" id="CM031831">
    <property type="protein sequence ID" value="KAG6706498.1"/>
    <property type="molecule type" value="Genomic_DNA"/>
</dbReference>
<accession>A0A8T1PYH1</accession>
<keyword evidence="4" id="KW-1185">Reference proteome</keyword>
<dbReference type="SUPFAM" id="SSF48452">
    <property type="entry name" value="TPR-like"/>
    <property type="match status" value="1"/>
</dbReference>
<evidence type="ECO:0000256" key="1">
    <source>
        <dbReference type="SAM" id="MobiDB-lite"/>
    </source>
</evidence>
<dbReference type="PANTHER" id="PTHR26312">
    <property type="entry name" value="TETRATRICOPEPTIDE REPEAT PROTEIN 5"/>
    <property type="match status" value="1"/>
</dbReference>